<evidence type="ECO:0000256" key="1">
    <source>
        <dbReference type="SAM" id="MobiDB-lite"/>
    </source>
</evidence>
<keyword evidence="2" id="KW-0472">Membrane</keyword>
<dbReference type="EMBL" id="HG692247">
    <property type="protein sequence ID" value="CDI82226.1"/>
    <property type="molecule type" value="Genomic_DNA"/>
</dbReference>
<accession>U6GPS6</accession>
<feature type="compositionally biased region" description="Low complexity" evidence="1">
    <location>
        <begin position="281"/>
        <end position="297"/>
    </location>
</feature>
<feature type="compositionally biased region" description="Basic and acidic residues" evidence="1">
    <location>
        <begin position="99"/>
        <end position="111"/>
    </location>
</feature>
<evidence type="ECO:0000256" key="2">
    <source>
        <dbReference type="SAM" id="Phobius"/>
    </source>
</evidence>
<evidence type="ECO:0000313" key="4">
    <source>
        <dbReference type="Proteomes" id="UP000018201"/>
    </source>
</evidence>
<feature type="compositionally biased region" description="Acidic residues" evidence="1">
    <location>
        <begin position="126"/>
        <end position="137"/>
    </location>
</feature>
<sequence length="758" mass="78883">MGTIADSSVQWAMAADHGKNSFPYAAISQASETLEGSPMDSPTSGSSRKRRLRRRRFRGHSYGFALLSAVASVAAVVLLITLCSRNQMRNHLFASRTRQLSDKGSPKRRLENVCGSASDEASAWLESDDDSDSDADEPLQKKPHLMAEAMRDSQDNRKGEGLSDAGEGAGATAEQPALELSHGSPTELLSSLSGSPLSSGGGQWTESEIEVTAALFQLREGRSYSVDAGPLESPGDKAIYLQETETSQMSHQEGRGAASSIIKFITSAGAVTFASGATSGQTTEAAPQTAAETAAEPIGGASGQSPTPYPARTAIHTPVIVTGSSSLYAARPAPGRAAGPAAGPSAGFPIASPSDPAIRIPVIVSRRSPTTFTGPSSAPVAWPAPGHAAGFTTAPTRAAAEAARRAVVGPVPQPQSGVVSGWATGFETELAAETLFATSPQTVAQIGFEYTTGLANGHAAQSTNISTPEGVPLGEVGRMSGPASGPSSGIVAGPTSGLSGLGTARTAAGATAGDAAGPSSTPADGVEAGPVGGNTAEPAAGSADEPQPGTSQGTDDPLGAQHPYYRLPKVPTKGFVSFNPERALIVLVPPMSPLALLSTAHDLLIKPQLTVAELQNLATTTELLISHAILYQRREPPHHRPSRAAGMLAVRFLMFDIIVSTLQLLRQRPSGTWWMRLVLSVPHRYSHTSPQEPAKVDVKFNRGLISCLTQALGILKRGQRLSSGDTIKLKQLLFSSPYSPLRLRKRAFDAWRSDLNTQ</sequence>
<feature type="region of interest" description="Disordered" evidence="1">
    <location>
        <begin position="96"/>
        <end position="115"/>
    </location>
</feature>
<gene>
    <name evidence="3" type="ORF">EPH_0010470</name>
</gene>
<organism evidence="3 4">
    <name type="scientific">Eimeria praecox</name>
    <dbReference type="NCBI Taxonomy" id="51316"/>
    <lineage>
        <taxon>Eukaryota</taxon>
        <taxon>Sar</taxon>
        <taxon>Alveolata</taxon>
        <taxon>Apicomplexa</taxon>
        <taxon>Conoidasida</taxon>
        <taxon>Coccidia</taxon>
        <taxon>Eucoccidiorida</taxon>
        <taxon>Eimeriorina</taxon>
        <taxon>Eimeriidae</taxon>
        <taxon>Eimeria</taxon>
    </lineage>
</organism>
<dbReference type="AlphaFoldDB" id="U6GPS6"/>
<name>U6GPS6_9EIME</name>
<feature type="compositionally biased region" description="Basic and acidic residues" evidence="1">
    <location>
        <begin position="149"/>
        <end position="161"/>
    </location>
</feature>
<keyword evidence="2" id="KW-0812">Transmembrane</keyword>
<evidence type="ECO:0008006" key="5">
    <source>
        <dbReference type="Google" id="ProtNLM"/>
    </source>
</evidence>
<reference evidence="3" key="2">
    <citation type="submission" date="2013-10" db="EMBL/GenBank/DDBJ databases">
        <authorList>
            <person name="Aslett M."/>
        </authorList>
    </citation>
    <scope>NUCLEOTIDE SEQUENCE [LARGE SCALE GENOMIC DNA]</scope>
    <source>
        <strain evidence="3">Houghton</strain>
    </source>
</reference>
<feature type="compositionally biased region" description="Polar residues" evidence="1">
    <location>
        <begin position="32"/>
        <end position="46"/>
    </location>
</feature>
<feature type="compositionally biased region" description="Low complexity" evidence="1">
    <location>
        <begin position="501"/>
        <end position="517"/>
    </location>
</feature>
<proteinExistence type="predicted"/>
<feature type="region of interest" description="Disordered" evidence="1">
    <location>
        <begin position="279"/>
        <end position="309"/>
    </location>
</feature>
<keyword evidence="2" id="KW-1133">Transmembrane helix</keyword>
<keyword evidence="4" id="KW-1185">Reference proteome</keyword>
<dbReference type="Proteomes" id="UP000018201">
    <property type="component" value="Unassembled WGS sequence"/>
</dbReference>
<feature type="region of interest" description="Disordered" evidence="1">
    <location>
        <begin position="120"/>
        <end position="204"/>
    </location>
</feature>
<feature type="region of interest" description="Disordered" evidence="1">
    <location>
        <begin position="32"/>
        <end position="52"/>
    </location>
</feature>
<protein>
    <recommendedName>
        <fullName evidence="5">Transmembrane protein</fullName>
    </recommendedName>
</protein>
<reference evidence="3" key="1">
    <citation type="submission" date="2013-10" db="EMBL/GenBank/DDBJ databases">
        <title>Genomic analysis of the causative agents of coccidiosis in chickens.</title>
        <authorList>
            <person name="Reid A.J."/>
            <person name="Blake D."/>
            <person name="Billington K."/>
            <person name="Browne H."/>
            <person name="Dunn M."/>
            <person name="Hung S."/>
            <person name="Kawahara F."/>
            <person name="Miranda-Saavedra D."/>
            <person name="Mourier T."/>
            <person name="Nagra H."/>
            <person name="Otto T.D."/>
            <person name="Rawlings N."/>
            <person name="Sanchez A."/>
            <person name="Sanders M."/>
            <person name="Subramaniam C."/>
            <person name="Tay Y."/>
            <person name="Dear P."/>
            <person name="Doerig C."/>
            <person name="Gruber A."/>
            <person name="Parkinson J."/>
            <person name="Shirley M."/>
            <person name="Wan K.L."/>
            <person name="Berriman M."/>
            <person name="Tomley F."/>
            <person name="Pain A."/>
        </authorList>
    </citation>
    <scope>NUCLEOTIDE SEQUENCE [LARGE SCALE GENOMIC DNA]</scope>
    <source>
        <strain evidence="3">Houghton</strain>
    </source>
</reference>
<feature type="region of interest" description="Disordered" evidence="1">
    <location>
        <begin position="459"/>
        <end position="564"/>
    </location>
</feature>
<dbReference type="VEuPathDB" id="ToxoDB:EPH_0010470"/>
<feature type="compositionally biased region" description="Low complexity" evidence="1">
    <location>
        <begin position="188"/>
        <end position="198"/>
    </location>
</feature>
<evidence type="ECO:0000313" key="3">
    <source>
        <dbReference type="EMBL" id="CDI82226.1"/>
    </source>
</evidence>
<feature type="transmembrane region" description="Helical" evidence="2">
    <location>
        <begin position="59"/>
        <end position="82"/>
    </location>
</feature>
<dbReference type="OrthoDB" id="348851at2759"/>